<reference evidence="1 2" key="1">
    <citation type="journal article" date="2024" name="BMC Genomics">
        <title>De novo assembly and annotation of Popillia japonica's genome with initial clues to its potential as an invasive pest.</title>
        <authorList>
            <person name="Cucini C."/>
            <person name="Boschi S."/>
            <person name="Funari R."/>
            <person name="Cardaioli E."/>
            <person name="Iannotti N."/>
            <person name="Marturano G."/>
            <person name="Paoli F."/>
            <person name="Bruttini M."/>
            <person name="Carapelli A."/>
            <person name="Frati F."/>
            <person name="Nardi F."/>
        </authorList>
    </citation>
    <scope>NUCLEOTIDE SEQUENCE [LARGE SCALE GENOMIC DNA]</scope>
    <source>
        <strain evidence="1">DMR45628</strain>
    </source>
</reference>
<dbReference type="AlphaFoldDB" id="A0AAW1LTQ6"/>
<gene>
    <name evidence="1" type="ORF">QE152_g10900</name>
</gene>
<evidence type="ECO:0000313" key="2">
    <source>
        <dbReference type="Proteomes" id="UP001458880"/>
    </source>
</evidence>
<evidence type="ECO:0000313" key="1">
    <source>
        <dbReference type="EMBL" id="KAK9737199.1"/>
    </source>
</evidence>
<dbReference type="EMBL" id="JASPKY010000103">
    <property type="protein sequence ID" value="KAK9737199.1"/>
    <property type="molecule type" value="Genomic_DNA"/>
</dbReference>
<accession>A0AAW1LTQ6</accession>
<proteinExistence type="predicted"/>
<protein>
    <submittedName>
        <fullName evidence="1">Uncharacterized protein</fullName>
    </submittedName>
</protein>
<sequence length="110" mass="11989">MIQTTIIITATQWSSGTNSSGHNNSSQLRVPYSINSLFMKGTSLNTFRSVPCAPPITTVLFHVSPRGPYQTKQPPKKKYVDCGSYGGMLEEIMGYVDCGSYGGMLEEIMG</sequence>
<comment type="caution">
    <text evidence="1">The sequence shown here is derived from an EMBL/GenBank/DDBJ whole genome shotgun (WGS) entry which is preliminary data.</text>
</comment>
<organism evidence="1 2">
    <name type="scientific">Popillia japonica</name>
    <name type="common">Japanese beetle</name>
    <dbReference type="NCBI Taxonomy" id="7064"/>
    <lineage>
        <taxon>Eukaryota</taxon>
        <taxon>Metazoa</taxon>
        <taxon>Ecdysozoa</taxon>
        <taxon>Arthropoda</taxon>
        <taxon>Hexapoda</taxon>
        <taxon>Insecta</taxon>
        <taxon>Pterygota</taxon>
        <taxon>Neoptera</taxon>
        <taxon>Endopterygota</taxon>
        <taxon>Coleoptera</taxon>
        <taxon>Polyphaga</taxon>
        <taxon>Scarabaeiformia</taxon>
        <taxon>Scarabaeidae</taxon>
        <taxon>Rutelinae</taxon>
        <taxon>Popillia</taxon>
    </lineage>
</organism>
<keyword evidence="2" id="KW-1185">Reference proteome</keyword>
<name>A0AAW1LTQ6_POPJA</name>
<dbReference type="Proteomes" id="UP001458880">
    <property type="component" value="Unassembled WGS sequence"/>
</dbReference>